<dbReference type="FunFam" id="3.10.20.370:FF:000001">
    <property type="entry name" value="Retrovirus-related Pol polyprotein from transposon 17.6-like protein"/>
    <property type="match status" value="1"/>
</dbReference>
<evidence type="ECO:0000256" key="3">
    <source>
        <dbReference type="ARBA" id="ARBA00022722"/>
    </source>
</evidence>
<dbReference type="CDD" id="cd09274">
    <property type="entry name" value="RNase_HI_RT_Ty3"/>
    <property type="match status" value="1"/>
</dbReference>
<dbReference type="InterPro" id="IPR043502">
    <property type="entry name" value="DNA/RNA_pol_sf"/>
</dbReference>
<evidence type="ECO:0000256" key="5">
    <source>
        <dbReference type="ARBA" id="ARBA00022801"/>
    </source>
</evidence>
<feature type="domain" description="Reverse transcriptase" evidence="7">
    <location>
        <begin position="351"/>
        <end position="419"/>
    </location>
</feature>
<evidence type="ECO:0000313" key="10">
    <source>
        <dbReference type="EMBL" id="KAK4328633.1"/>
    </source>
</evidence>
<feature type="domain" description="Reverse transcriptase RNase H-like" evidence="8">
    <location>
        <begin position="427"/>
        <end position="531"/>
    </location>
</feature>
<accession>A0AAE1QN48</accession>
<keyword evidence="3" id="KW-0540">Nuclease</keyword>
<sequence length="558" mass="61770">MFKAFTFTGRVALSQQDQTFPITILRDTGAAQSILVHDAVPNLSQKLTGEQVLLSDLSTSQVSHPLAEVYLECPFFNADVKVAVKYGVLPVKGVQLLLGNDLAGTLVVPNVTKVDEPLPEVLVKPPDVCPTSAVTRAQAKLVESTPSKLLPSLPFYQVKDDLINQPLSKEEINPLNYIIATPDQRKNTQLVHVNLLKPYYSRSPEVDVGTVLPVALCASGPSLKNNMESEADEESSLPIDIPCNQSSLSNSGIITNFKDYFCNLKPEQETDMIQFLHQFHSVTSDTPGLCNYIQHDVKLLSSCQAPIRQTPYKVHPHKSEIMEKEVNYLITHNLAEPSTSPWVSLCILVPITTIDLMKGYYQMPLMERAKEISAFITPFGLFQYKVLAFGLSNAPSTFQRVINYLIRGLGGTAAYLDDIGDDRDVGGTFHLQIDASGIGVGGVLLQADQQTNVLHPVAYHSCKLKKYQQSYSTIEKEALALVHAIQKFECYLQPSPHCVQVFTDLNPLAFINSTKFSNQRILRWALLLQSYNLQVQHIKGTDNLLADALSRGIEDDDT</sequence>
<dbReference type="InterPro" id="IPR043128">
    <property type="entry name" value="Rev_trsase/Diguanyl_cyclase"/>
</dbReference>
<dbReference type="Pfam" id="PF22938">
    <property type="entry name" value="Integrase_p58_C"/>
    <property type="match status" value="1"/>
</dbReference>
<keyword evidence="1" id="KW-0808">Transferase</keyword>
<keyword evidence="11" id="KW-1185">Reference proteome</keyword>
<name>A0AAE1QN48_9EUCA</name>
<comment type="caution">
    <text evidence="10">The sequence shown here is derived from an EMBL/GenBank/DDBJ whole genome shotgun (WGS) entry which is preliminary data.</text>
</comment>
<dbReference type="Gene3D" id="3.10.20.370">
    <property type="match status" value="1"/>
</dbReference>
<dbReference type="InterPro" id="IPR054465">
    <property type="entry name" value="Integrase_p58-like_C"/>
</dbReference>
<evidence type="ECO:0000256" key="2">
    <source>
        <dbReference type="ARBA" id="ARBA00022695"/>
    </source>
</evidence>
<evidence type="ECO:0000256" key="4">
    <source>
        <dbReference type="ARBA" id="ARBA00022759"/>
    </source>
</evidence>
<keyword evidence="4" id="KW-0255">Endonuclease</keyword>
<evidence type="ECO:0008006" key="12">
    <source>
        <dbReference type="Google" id="ProtNLM"/>
    </source>
</evidence>
<organism evidence="10 11">
    <name type="scientific">Petrolisthes manimaculis</name>
    <dbReference type="NCBI Taxonomy" id="1843537"/>
    <lineage>
        <taxon>Eukaryota</taxon>
        <taxon>Metazoa</taxon>
        <taxon>Ecdysozoa</taxon>
        <taxon>Arthropoda</taxon>
        <taxon>Crustacea</taxon>
        <taxon>Multicrustacea</taxon>
        <taxon>Malacostraca</taxon>
        <taxon>Eumalacostraca</taxon>
        <taxon>Eucarida</taxon>
        <taxon>Decapoda</taxon>
        <taxon>Pleocyemata</taxon>
        <taxon>Anomura</taxon>
        <taxon>Galatheoidea</taxon>
        <taxon>Porcellanidae</taxon>
        <taxon>Petrolisthes</taxon>
    </lineage>
</organism>
<protein>
    <recommendedName>
        <fullName evidence="12">Reverse transcriptase RNase H-like domain-containing protein</fullName>
    </recommendedName>
</protein>
<keyword evidence="6" id="KW-0695">RNA-directed DNA polymerase</keyword>
<dbReference type="GO" id="GO:0003964">
    <property type="term" value="F:RNA-directed DNA polymerase activity"/>
    <property type="evidence" value="ECO:0007669"/>
    <property type="project" value="UniProtKB-KW"/>
</dbReference>
<dbReference type="EMBL" id="JAWZYT010000068">
    <property type="protein sequence ID" value="KAK4328633.1"/>
    <property type="molecule type" value="Genomic_DNA"/>
</dbReference>
<gene>
    <name evidence="10" type="ORF">Pmani_000942</name>
</gene>
<dbReference type="GO" id="GO:0004519">
    <property type="term" value="F:endonuclease activity"/>
    <property type="evidence" value="ECO:0007669"/>
    <property type="project" value="UniProtKB-KW"/>
</dbReference>
<dbReference type="GO" id="GO:0016787">
    <property type="term" value="F:hydrolase activity"/>
    <property type="evidence" value="ECO:0007669"/>
    <property type="project" value="UniProtKB-KW"/>
</dbReference>
<evidence type="ECO:0000259" key="9">
    <source>
        <dbReference type="Pfam" id="PF22938"/>
    </source>
</evidence>
<evidence type="ECO:0000259" key="7">
    <source>
        <dbReference type="Pfam" id="PF00078"/>
    </source>
</evidence>
<dbReference type="Gene3D" id="3.30.70.270">
    <property type="match status" value="1"/>
</dbReference>
<keyword evidence="5" id="KW-0378">Hydrolase</keyword>
<dbReference type="Pfam" id="PF17917">
    <property type="entry name" value="RT_RNaseH"/>
    <property type="match status" value="1"/>
</dbReference>
<dbReference type="InterPro" id="IPR050951">
    <property type="entry name" value="Retrovirus_Pol_polyprotein"/>
</dbReference>
<dbReference type="InterPro" id="IPR000477">
    <property type="entry name" value="RT_dom"/>
</dbReference>
<dbReference type="Pfam" id="PF00078">
    <property type="entry name" value="RVT_1"/>
    <property type="match status" value="1"/>
</dbReference>
<evidence type="ECO:0000256" key="6">
    <source>
        <dbReference type="ARBA" id="ARBA00022918"/>
    </source>
</evidence>
<evidence type="ECO:0000256" key="1">
    <source>
        <dbReference type="ARBA" id="ARBA00022679"/>
    </source>
</evidence>
<dbReference type="AlphaFoldDB" id="A0AAE1QN48"/>
<reference evidence="10" key="1">
    <citation type="submission" date="2023-11" db="EMBL/GenBank/DDBJ databases">
        <title>Genome assemblies of two species of porcelain crab, Petrolisthes cinctipes and Petrolisthes manimaculis (Anomura: Porcellanidae).</title>
        <authorList>
            <person name="Angst P."/>
        </authorList>
    </citation>
    <scope>NUCLEOTIDE SEQUENCE</scope>
    <source>
        <strain evidence="10">PB745_02</strain>
        <tissue evidence="10">Gill</tissue>
    </source>
</reference>
<dbReference type="CDD" id="cd01647">
    <property type="entry name" value="RT_LTR"/>
    <property type="match status" value="1"/>
</dbReference>
<proteinExistence type="predicted"/>
<evidence type="ECO:0000313" key="11">
    <source>
        <dbReference type="Proteomes" id="UP001292094"/>
    </source>
</evidence>
<dbReference type="InterPro" id="IPR041373">
    <property type="entry name" value="RT_RNaseH"/>
</dbReference>
<dbReference type="SUPFAM" id="SSF56672">
    <property type="entry name" value="DNA/RNA polymerases"/>
    <property type="match status" value="1"/>
</dbReference>
<dbReference type="PANTHER" id="PTHR37984">
    <property type="entry name" value="PROTEIN CBG26694"/>
    <property type="match status" value="1"/>
</dbReference>
<evidence type="ECO:0000259" key="8">
    <source>
        <dbReference type="Pfam" id="PF17917"/>
    </source>
</evidence>
<keyword evidence="2" id="KW-0548">Nucleotidyltransferase</keyword>
<dbReference type="Gene3D" id="3.10.10.10">
    <property type="entry name" value="HIV Type 1 Reverse Transcriptase, subunit A, domain 1"/>
    <property type="match status" value="2"/>
</dbReference>
<dbReference type="Proteomes" id="UP001292094">
    <property type="component" value="Unassembled WGS sequence"/>
</dbReference>
<feature type="domain" description="Integrase p58-like C-terminal" evidence="9">
    <location>
        <begin position="171"/>
        <end position="198"/>
    </location>
</feature>
<dbReference type="PANTHER" id="PTHR37984:SF5">
    <property type="entry name" value="PROTEIN NYNRIN-LIKE"/>
    <property type="match status" value="1"/>
</dbReference>